<dbReference type="CDD" id="cd02022">
    <property type="entry name" value="DPCK"/>
    <property type="match status" value="1"/>
</dbReference>
<dbReference type="GO" id="GO:0015937">
    <property type="term" value="P:coenzyme A biosynthetic process"/>
    <property type="evidence" value="ECO:0007669"/>
    <property type="project" value="UniProtKB-UniRule"/>
</dbReference>
<comment type="caution">
    <text evidence="5">The sequence shown here is derived from an EMBL/GenBank/DDBJ whole genome shotgun (WGS) entry which is preliminary data.</text>
</comment>
<name>A0A2V1HP26_9MICO</name>
<dbReference type="PANTHER" id="PTHR10695">
    <property type="entry name" value="DEPHOSPHO-COA KINASE-RELATED"/>
    <property type="match status" value="1"/>
</dbReference>
<dbReference type="InterPro" id="IPR001977">
    <property type="entry name" value="Depp_CoAkinase"/>
</dbReference>
<accession>A0A2V1HP26</accession>
<evidence type="ECO:0000256" key="2">
    <source>
        <dbReference type="ARBA" id="ARBA00022840"/>
    </source>
</evidence>
<sequence>MPLIALTGGIASGKSTVAARLQALGAVVVDADALARVAVEPGSPGLEAVAREFGPEILAADGSLDRARLGAVVFADSTARQRLNAIVHPEVGRLSHELFTAAFAADPGAVVVYDVPLLAEARGRAEFDAVVVVHAPADERIRRMVELRGMSRDDAERRVAAQATDAERLAMADHVVDSSRTLGETLSAVDELWPELVATARR</sequence>
<comment type="pathway">
    <text evidence="3">Cofactor biosynthesis; coenzyme A biosynthesis; CoA from (R)-pantothenate: step 5/5.</text>
</comment>
<keyword evidence="3 5" id="KW-0418">Kinase</keyword>
<dbReference type="EC" id="2.7.1.24" evidence="3 4"/>
<evidence type="ECO:0000256" key="1">
    <source>
        <dbReference type="ARBA" id="ARBA00022741"/>
    </source>
</evidence>
<organism evidence="5 6">
    <name type="scientific">Amnibacterium flavum</name>
    <dbReference type="NCBI Taxonomy" id="2173173"/>
    <lineage>
        <taxon>Bacteria</taxon>
        <taxon>Bacillati</taxon>
        <taxon>Actinomycetota</taxon>
        <taxon>Actinomycetes</taxon>
        <taxon>Micrococcales</taxon>
        <taxon>Microbacteriaceae</taxon>
        <taxon>Amnibacterium</taxon>
    </lineage>
</organism>
<dbReference type="Proteomes" id="UP000244893">
    <property type="component" value="Unassembled WGS sequence"/>
</dbReference>
<dbReference type="Pfam" id="PF01121">
    <property type="entry name" value="CoaE"/>
    <property type="match status" value="1"/>
</dbReference>
<dbReference type="PROSITE" id="PS51219">
    <property type="entry name" value="DPCK"/>
    <property type="match status" value="1"/>
</dbReference>
<evidence type="ECO:0000256" key="3">
    <source>
        <dbReference type="HAMAP-Rule" id="MF_00376"/>
    </source>
</evidence>
<dbReference type="GO" id="GO:0005737">
    <property type="term" value="C:cytoplasm"/>
    <property type="evidence" value="ECO:0007669"/>
    <property type="project" value="UniProtKB-SubCell"/>
</dbReference>
<dbReference type="InterPro" id="IPR027417">
    <property type="entry name" value="P-loop_NTPase"/>
</dbReference>
<comment type="catalytic activity">
    <reaction evidence="3">
        <text>3'-dephospho-CoA + ATP = ADP + CoA + H(+)</text>
        <dbReference type="Rhea" id="RHEA:18245"/>
        <dbReference type="ChEBI" id="CHEBI:15378"/>
        <dbReference type="ChEBI" id="CHEBI:30616"/>
        <dbReference type="ChEBI" id="CHEBI:57287"/>
        <dbReference type="ChEBI" id="CHEBI:57328"/>
        <dbReference type="ChEBI" id="CHEBI:456216"/>
        <dbReference type="EC" id="2.7.1.24"/>
    </reaction>
</comment>
<dbReference type="SUPFAM" id="SSF52540">
    <property type="entry name" value="P-loop containing nucleoside triphosphate hydrolases"/>
    <property type="match status" value="1"/>
</dbReference>
<dbReference type="Gene3D" id="3.40.50.300">
    <property type="entry name" value="P-loop containing nucleotide triphosphate hydrolases"/>
    <property type="match status" value="1"/>
</dbReference>
<gene>
    <name evidence="3" type="primary">coaE</name>
    <name evidence="5" type="ORF">DDQ50_11805</name>
</gene>
<keyword evidence="6" id="KW-1185">Reference proteome</keyword>
<feature type="binding site" evidence="3">
    <location>
        <begin position="11"/>
        <end position="16"/>
    </location>
    <ligand>
        <name>ATP</name>
        <dbReference type="ChEBI" id="CHEBI:30616"/>
    </ligand>
</feature>
<keyword evidence="3" id="KW-0808">Transferase</keyword>
<dbReference type="GO" id="GO:0004140">
    <property type="term" value="F:dephospho-CoA kinase activity"/>
    <property type="evidence" value="ECO:0007669"/>
    <property type="project" value="UniProtKB-UniRule"/>
</dbReference>
<protein>
    <recommendedName>
        <fullName evidence="3 4">Dephospho-CoA kinase</fullName>
        <ecNumber evidence="3 4">2.7.1.24</ecNumber>
    </recommendedName>
    <alternativeName>
        <fullName evidence="3">Dephosphocoenzyme A kinase</fullName>
    </alternativeName>
</protein>
<dbReference type="EMBL" id="QEOP01000002">
    <property type="protein sequence ID" value="PVZ94393.1"/>
    <property type="molecule type" value="Genomic_DNA"/>
</dbReference>
<dbReference type="OrthoDB" id="9812943at2"/>
<evidence type="ECO:0000256" key="4">
    <source>
        <dbReference type="NCBIfam" id="TIGR00152"/>
    </source>
</evidence>
<comment type="function">
    <text evidence="3">Catalyzes the phosphorylation of the 3'-hydroxyl group of dephosphocoenzyme A to form coenzyme A.</text>
</comment>
<keyword evidence="1 3" id="KW-0547">Nucleotide-binding</keyword>
<dbReference type="NCBIfam" id="NF002879">
    <property type="entry name" value="PRK03333.1"/>
    <property type="match status" value="1"/>
</dbReference>
<comment type="subcellular location">
    <subcellularLocation>
        <location evidence="3">Cytoplasm</location>
    </subcellularLocation>
</comment>
<proteinExistence type="inferred from homology"/>
<keyword evidence="3" id="KW-0963">Cytoplasm</keyword>
<dbReference type="UniPathway" id="UPA00241">
    <property type="reaction ID" value="UER00356"/>
</dbReference>
<keyword evidence="2 3" id="KW-0067">ATP-binding</keyword>
<dbReference type="PANTHER" id="PTHR10695:SF46">
    <property type="entry name" value="BIFUNCTIONAL COENZYME A SYNTHASE-RELATED"/>
    <property type="match status" value="1"/>
</dbReference>
<evidence type="ECO:0000313" key="6">
    <source>
        <dbReference type="Proteomes" id="UP000244893"/>
    </source>
</evidence>
<dbReference type="HAMAP" id="MF_00376">
    <property type="entry name" value="Dephospho_CoA_kinase"/>
    <property type="match status" value="1"/>
</dbReference>
<dbReference type="GO" id="GO:0005524">
    <property type="term" value="F:ATP binding"/>
    <property type="evidence" value="ECO:0007669"/>
    <property type="project" value="UniProtKB-UniRule"/>
</dbReference>
<dbReference type="NCBIfam" id="TIGR00152">
    <property type="entry name" value="dephospho-CoA kinase"/>
    <property type="match status" value="1"/>
</dbReference>
<dbReference type="RefSeq" id="WP_116756904.1">
    <property type="nucleotide sequence ID" value="NZ_JBHUEX010000001.1"/>
</dbReference>
<dbReference type="AlphaFoldDB" id="A0A2V1HP26"/>
<reference evidence="5 6" key="1">
    <citation type="submission" date="2018-05" db="EMBL/GenBank/DDBJ databases">
        <title>Amnibacterium sp. M8JJ-5, whole genome shotgun sequence.</title>
        <authorList>
            <person name="Tuo L."/>
        </authorList>
    </citation>
    <scope>NUCLEOTIDE SEQUENCE [LARGE SCALE GENOMIC DNA]</scope>
    <source>
        <strain evidence="5 6">M8JJ-5</strain>
    </source>
</reference>
<evidence type="ECO:0000313" key="5">
    <source>
        <dbReference type="EMBL" id="PVZ94393.1"/>
    </source>
</evidence>
<keyword evidence="3" id="KW-0173">Coenzyme A biosynthesis</keyword>
<comment type="similarity">
    <text evidence="3">Belongs to the CoaE family.</text>
</comment>